<reference evidence="2" key="1">
    <citation type="submission" date="2021-12" db="EMBL/GenBank/DDBJ databases">
        <authorList>
            <person name="King R."/>
        </authorList>
    </citation>
    <scope>NUCLEOTIDE SEQUENCE</scope>
</reference>
<evidence type="ECO:0000313" key="3">
    <source>
        <dbReference type="Proteomes" id="UP001152759"/>
    </source>
</evidence>
<feature type="compositionally biased region" description="Low complexity" evidence="1">
    <location>
        <begin position="20"/>
        <end position="29"/>
    </location>
</feature>
<dbReference type="EMBL" id="OU963864">
    <property type="protein sequence ID" value="CAH0767924.1"/>
    <property type="molecule type" value="Genomic_DNA"/>
</dbReference>
<dbReference type="AlphaFoldDB" id="A0A9P0CDK0"/>
<accession>A0A9P0CDK0</accession>
<proteinExistence type="predicted"/>
<organism evidence="2 3">
    <name type="scientific">Bemisia tabaci</name>
    <name type="common">Sweetpotato whitefly</name>
    <name type="synonym">Aleurodes tabaci</name>
    <dbReference type="NCBI Taxonomy" id="7038"/>
    <lineage>
        <taxon>Eukaryota</taxon>
        <taxon>Metazoa</taxon>
        <taxon>Ecdysozoa</taxon>
        <taxon>Arthropoda</taxon>
        <taxon>Hexapoda</taxon>
        <taxon>Insecta</taxon>
        <taxon>Pterygota</taxon>
        <taxon>Neoptera</taxon>
        <taxon>Paraneoptera</taxon>
        <taxon>Hemiptera</taxon>
        <taxon>Sternorrhyncha</taxon>
        <taxon>Aleyrodoidea</taxon>
        <taxon>Aleyrodidae</taxon>
        <taxon>Aleyrodinae</taxon>
        <taxon>Bemisia</taxon>
    </lineage>
</organism>
<protein>
    <submittedName>
        <fullName evidence="2">Uncharacterized protein</fullName>
    </submittedName>
</protein>
<feature type="region of interest" description="Disordered" evidence="1">
    <location>
        <begin position="17"/>
        <end position="45"/>
    </location>
</feature>
<dbReference type="Proteomes" id="UP001152759">
    <property type="component" value="Chromosome 3"/>
</dbReference>
<evidence type="ECO:0000256" key="1">
    <source>
        <dbReference type="SAM" id="MobiDB-lite"/>
    </source>
</evidence>
<keyword evidence="3" id="KW-1185">Reference proteome</keyword>
<gene>
    <name evidence="2" type="ORF">BEMITA_LOCUS5129</name>
</gene>
<evidence type="ECO:0000313" key="2">
    <source>
        <dbReference type="EMBL" id="CAH0767924.1"/>
    </source>
</evidence>
<name>A0A9P0CDK0_BEMTA</name>
<sequence length="93" mass="10124">MVFWLLGRISRIPMNPRPRAAASAAAADESAVDGPGPAGPALHEPTPVTLDIEDLLLWTPEPIAGRHPRRLFSCRPSRLPHLLLVKKLNPDPP</sequence>